<dbReference type="Pfam" id="PF00041">
    <property type="entry name" value="fn3"/>
    <property type="match status" value="1"/>
</dbReference>
<dbReference type="Gene3D" id="2.60.40.10">
    <property type="entry name" value="Immunoglobulins"/>
    <property type="match status" value="2"/>
</dbReference>
<keyword evidence="4" id="KW-0624">Polysaccharide degradation</keyword>
<keyword evidence="4" id="KW-0146">Chitin degradation</keyword>
<dbReference type="GO" id="GO:0006032">
    <property type="term" value="P:chitin catabolic process"/>
    <property type="evidence" value="ECO:0007669"/>
    <property type="project" value="UniProtKB-KW"/>
</dbReference>
<evidence type="ECO:0000256" key="3">
    <source>
        <dbReference type="ARBA" id="ARBA00022801"/>
    </source>
</evidence>
<dbReference type="PANTHER" id="PTHR11177:SF317">
    <property type="entry name" value="CHITINASE 12-RELATED"/>
    <property type="match status" value="1"/>
</dbReference>
<dbReference type="InterPro" id="IPR036573">
    <property type="entry name" value="CBM_sf_5/12"/>
</dbReference>
<dbReference type="AlphaFoldDB" id="A0A7D5NSE8"/>
<organism evidence="9 10">
    <name type="scientific">Serratia symbiotica</name>
    <dbReference type="NCBI Taxonomy" id="138074"/>
    <lineage>
        <taxon>Bacteria</taxon>
        <taxon>Pseudomonadati</taxon>
        <taxon>Pseudomonadota</taxon>
        <taxon>Gammaproteobacteria</taxon>
        <taxon>Enterobacterales</taxon>
        <taxon>Yersiniaceae</taxon>
        <taxon>Serratia</taxon>
    </lineage>
</organism>
<feature type="domain" description="Fibronectin type-III" evidence="7">
    <location>
        <begin position="462"/>
        <end position="546"/>
    </location>
</feature>
<name>A0A7D5NSE8_9GAMM</name>
<dbReference type="InterPro" id="IPR036116">
    <property type="entry name" value="FN3_sf"/>
</dbReference>
<keyword evidence="3" id="KW-0378">Hydrolase</keyword>
<dbReference type="CDD" id="cd12214">
    <property type="entry name" value="ChiA1_BD"/>
    <property type="match status" value="1"/>
</dbReference>
<dbReference type="InterPro" id="IPR001223">
    <property type="entry name" value="Glyco_hydro18_cat"/>
</dbReference>
<keyword evidence="6" id="KW-0732">Signal</keyword>
<dbReference type="CDD" id="cd00063">
    <property type="entry name" value="FN3"/>
    <property type="match status" value="2"/>
</dbReference>
<keyword evidence="5" id="KW-0119">Carbohydrate metabolism</keyword>
<dbReference type="InterPro" id="IPR013783">
    <property type="entry name" value="Ig-like_fold"/>
</dbReference>
<dbReference type="PROSITE" id="PS51910">
    <property type="entry name" value="GH18_2"/>
    <property type="match status" value="1"/>
</dbReference>
<dbReference type="GO" id="GO:0005975">
    <property type="term" value="P:carbohydrate metabolic process"/>
    <property type="evidence" value="ECO:0007669"/>
    <property type="project" value="InterPro"/>
</dbReference>
<feature type="chain" id="PRO_5028324451" description="chitinase" evidence="6">
    <location>
        <begin position="35"/>
        <end position="601"/>
    </location>
</feature>
<dbReference type="RefSeq" id="WP_082026798.1">
    <property type="nucleotide sequence ID" value="NZ_CP050855.1"/>
</dbReference>
<dbReference type="SMART" id="SM00495">
    <property type="entry name" value="ChtBD3"/>
    <property type="match status" value="1"/>
</dbReference>
<feature type="domain" description="GH18" evidence="8">
    <location>
        <begin position="37"/>
        <end position="360"/>
    </location>
</feature>
<evidence type="ECO:0000256" key="1">
    <source>
        <dbReference type="ARBA" id="ARBA00000822"/>
    </source>
</evidence>
<evidence type="ECO:0000313" key="10">
    <source>
        <dbReference type="Proteomes" id="UP000042738"/>
    </source>
</evidence>
<dbReference type="GO" id="GO:0005576">
    <property type="term" value="C:extracellular region"/>
    <property type="evidence" value="ECO:0007669"/>
    <property type="project" value="InterPro"/>
</dbReference>
<dbReference type="InterPro" id="IPR003961">
    <property type="entry name" value="FN3_dom"/>
</dbReference>
<dbReference type="GO" id="GO:0008061">
    <property type="term" value="F:chitin binding"/>
    <property type="evidence" value="ECO:0007669"/>
    <property type="project" value="InterPro"/>
</dbReference>
<protein>
    <recommendedName>
        <fullName evidence="2">chitinase</fullName>
        <ecNumber evidence="2">3.2.1.14</ecNumber>
    </recommendedName>
</protein>
<dbReference type="InterPro" id="IPR017853">
    <property type="entry name" value="GH"/>
</dbReference>
<evidence type="ECO:0000256" key="2">
    <source>
        <dbReference type="ARBA" id="ARBA00012729"/>
    </source>
</evidence>
<dbReference type="Proteomes" id="UP000042738">
    <property type="component" value="Chromosome"/>
</dbReference>
<evidence type="ECO:0000313" key="9">
    <source>
        <dbReference type="EMBL" id="QLH63849.1"/>
    </source>
</evidence>
<dbReference type="InterPro" id="IPR003610">
    <property type="entry name" value="CBM5/12"/>
</dbReference>
<dbReference type="SMART" id="SM00060">
    <property type="entry name" value="FN3"/>
    <property type="match status" value="2"/>
</dbReference>
<feature type="domain" description="Fibronectin type-III" evidence="7">
    <location>
        <begin position="368"/>
        <end position="454"/>
    </location>
</feature>
<dbReference type="Pfam" id="PF02839">
    <property type="entry name" value="CBM_5_12"/>
    <property type="match status" value="1"/>
</dbReference>
<dbReference type="PROSITE" id="PS50853">
    <property type="entry name" value="FN3"/>
    <property type="match status" value="2"/>
</dbReference>
<dbReference type="Gene3D" id="3.20.20.80">
    <property type="entry name" value="Glycosidases"/>
    <property type="match status" value="1"/>
</dbReference>
<dbReference type="EMBL" id="CP050855">
    <property type="protein sequence ID" value="QLH63849.1"/>
    <property type="molecule type" value="Genomic_DNA"/>
</dbReference>
<dbReference type="Gene3D" id="2.10.10.20">
    <property type="entry name" value="Carbohydrate-binding module superfamily 5/12"/>
    <property type="match status" value="1"/>
</dbReference>
<dbReference type="Pfam" id="PF00704">
    <property type="entry name" value="Glyco_hydro_18"/>
    <property type="match status" value="1"/>
</dbReference>
<proteinExistence type="predicted"/>
<dbReference type="InterPro" id="IPR050314">
    <property type="entry name" value="Glycosyl_Hydrlase_18"/>
</dbReference>
<dbReference type="GO" id="GO:0008843">
    <property type="term" value="F:endochitinase activity"/>
    <property type="evidence" value="ECO:0007669"/>
    <property type="project" value="UniProtKB-EC"/>
</dbReference>
<dbReference type="SMART" id="SM00636">
    <property type="entry name" value="Glyco_18"/>
    <property type="match status" value="1"/>
</dbReference>
<reference evidence="9 10" key="1">
    <citation type="journal article" date="2014" name="Genome Announc.">
        <title>Whole-Genome Sequence of Serratia symbiotica Strain CWBI-2.3T, a Free-Living Symbiont of the Black Bean Aphid Aphis fabae.</title>
        <authorList>
            <person name="Foray V."/>
            <person name="Grigorescu A.S."/>
            <person name="Sabri A."/>
            <person name="Haubruge E."/>
            <person name="Lognay G."/>
            <person name="Francis F."/>
            <person name="Fauconnier M.L."/>
            <person name="Hance T."/>
            <person name="Thonart P."/>
        </authorList>
    </citation>
    <scope>NUCLEOTIDE SEQUENCE [LARGE SCALE GENOMIC DNA]</scope>
    <source>
        <strain evidence="9">CWBI-2.3</strain>
    </source>
</reference>
<evidence type="ECO:0000256" key="6">
    <source>
        <dbReference type="SAM" id="SignalP"/>
    </source>
</evidence>
<sequence length="601" mass="67030">MFNLRLKLKGCSMKKMTAFLLISSALLTPSAFSAQDNRAISYLTSWGVPEKAEKEITRSRIDTLLLSFGQWDANGNIQISDEMANIPTNSYWIPSSYLTWTQFKHDNPSRKIMVAFGGQNYESIWAYLTTPESREKIAQGLVNLLSKDFPVFKKLEGNGQYQKVASIQLDGIDFDFEKAARVTPEENANLLDLAKRVRQKTMALPSKKLLSLTTYHVGADPLECANPAISQNCSYVEPARSSHHGEVLPILEKGKNIFDFFNVMAYDAGKYFKFDVAMNNYARAVGNPAKIILGSTINAQWGPEGNFFESYQNNIERAAWQARNNFGGFFVWTLGANNHSISFVDQINYLNAMKEAANEATGHDNSVKPSAPTELKATVENGTISLSWHAPIGKDVVGYQIYRDGVNYSSASSTHWVEQSAQPNVEYRYLVKARDAAGNLSDASNEVVEKIQQSAEQIKPNTPVGLHVVSAAKNSLSIKWEPVTNVTIRHYHVWRDSVELRTVTDNQFLDTGLAAGKTYTYHIIAESDTGVMSLASSTLRVKTHNDPVIPEATESDWKVGVNYKRGDFVTYQGKKYVCLQSHMAMAHWNPGVAQSLWQTVP</sequence>
<dbReference type="GO" id="GO:0030246">
    <property type="term" value="F:carbohydrate binding"/>
    <property type="evidence" value="ECO:0007669"/>
    <property type="project" value="InterPro"/>
</dbReference>
<dbReference type="PANTHER" id="PTHR11177">
    <property type="entry name" value="CHITINASE"/>
    <property type="match status" value="1"/>
</dbReference>
<dbReference type="SUPFAM" id="SSF51445">
    <property type="entry name" value="(Trans)glycosidases"/>
    <property type="match status" value="1"/>
</dbReference>
<gene>
    <name evidence="9" type="ORF">SYMBAF_14140</name>
</gene>
<comment type="catalytic activity">
    <reaction evidence="1">
        <text>Random endo-hydrolysis of N-acetyl-beta-D-glucosaminide (1-&gt;4)-beta-linkages in chitin and chitodextrins.</text>
        <dbReference type="EC" id="3.2.1.14"/>
    </reaction>
</comment>
<dbReference type="InterPro" id="IPR011583">
    <property type="entry name" value="Chitinase_II/V-like_cat"/>
</dbReference>
<evidence type="ECO:0000259" key="8">
    <source>
        <dbReference type="PROSITE" id="PS51910"/>
    </source>
</evidence>
<feature type="signal peptide" evidence="6">
    <location>
        <begin position="1"/>
        <end position="34"/>
    </location>
</feature>
<dbReference type="SUPFAM" id="SSF51055">
    <property type="entry name" value="Carbohydrate binding domain"/>
    <property type="match status" value="1"/>
</dbReference>
<accession>A0A7D5NSE8</accession>
<dbReference type="SUPFAM" id="SSF49265">
    <property type="entry name" value="Fibronectin type III"/>
    <property type="match status" value="2"/>
</dbReference>
<dbReference type="EC" id="3.2.1.14" evidence="2"/>
<evidence type="ECO:0000256" key="5">
    <source>
        <dbReference type="ARBA" id="ARBA00023277"/>
    </source>
</evidence>
<evidence type="ECO:0000256" key="4">
    <source>
        <dbReference type="ARBA" id="ARBA00023024"/>
    </source>
</evidence>
<dbReference type="GeneID" id="93737625"/>
<evidence type="ECO:0000259" key="7">
    <source>
        <dbReference type="PROSITE" id="PS50853"/>
    </source>
</evidence>